<sequence length="91" mass="10355">MCLIESGAVWEKSFCPTANRAKQQKSYVIKALLDLASFVCDNLTKKREFLEEAWTTDHSILQNDSFQTVPLSTRQTHAFCLVAQGILEILY</sequence>
<comment type="caution">
    <text evidence="1">The sequence shown here is derived from an EMBL/GenBank/DDBJ whole genome shotgun (WGS) entry which is preliminary data.</text>
</comment>
<protein>
    <submittedName>
        <fullName evidence="1">Uncharacterized protein</fullName>
    </submittedName>
</protein>
<accession>A0A4U5MKX9</accession>
<reference evidence="1 2" key="1">
    <citation type="journal article" date="2015" name="Genome Biol.">
        <title>Comparative genomics of Steinernema reveals deeply conserved gene regulatory networks.</title>
        <authorList>
            <person name="Dillman A.R."/>
            <person name="Macchietto M."/>
            <person name="Porter C.F."/>
            <person name="Rogers A."/>
            <person name="Williams B."/>
            <person name="Antoshechkin I."/>
            <person name="Lee M.M."/>
            <person name="Goodwin Z."/>
            <person name="Lu X."/>
            <person name="Lewis E.E."/>
            <person name="Goodrich-Blair H."/>
            <person name="Stock S.P."/>
            <person name="Adams B.J."/>
            <person name="Sternberg P.W."/>
            <person name="Mortazavi A."/>
        </authorList>
    </citation>
    <scope>NUCLEOTIDE SEQUENCE [LARGE SCALE GENOMIC DNA]</scope>
    <source>
        <strain evidence="1 2">ALL</strain>
    </source>
</reference>
<organism evidence="1 2">
    <name type="scientific">Steinernema carpocapsae</name>
    <name type="common">Entomopathogenic nematode</name>
    <dbReference type="NCBI Taxonomy" id="34508"/>
    <lineage>
        <taxon>Eukaryota</taxon>
        <taxon>Metazoa</taxon>
        <taxon>Ecdysozoa</taxon>
        <taxon>Nematoda</taxon>
        <taxon>Chromadorea</taxon>
        <taxon>Rhabditida</taxon>
        <taxon>Tylenchina</taxon>
        <taxon>Panagrolaimomorpha</taxon>
        <taxon>Strongyloidoidea</taxon>
        <taxon>Steinernematidae</taxon>
        <taxon>Steinernema</taxon>
    </lineage>
</organism>
<dbReference type="AlphaFoldDB" id="A0A4U5MKX9"/>
<evidence type="ECO:0000313" key="1">
    <source>
        <dbReference type="EMBL" id="TKR70119.1"/>
    </source>
</evidence>
<proteinExistence type="predicted"/>
<gene>
    <name evidence="1" type="ORF">L596_022180</name>
</gene>
<dbReference type="Proteomes" id="UP000298663">
    <property type="component" value="Unassembled WGS sequence"/>
</dbReference>
<evidence type="ECO:0000313" key="2">
    <source>
        <dbReference type="Proteomes" id="UP000298663"/>
    </source>
</evidence>
<name>A0A4U5MKX9_STECR</name>
<dbReference type="EMBL" id="AZBU02000007">
    <property type="protein sequence ID" value="TKR70119.1"/>
    <property type="molecule type" value="Genomic_DNA"/>
</dbReference>
<keyword evidence="2" id="KW-1185">Reference proteome</keyword>
<reference evidence="1 2" key="2">
    <citation type="journal article" date="2019" name="G3 (Bethesda)">
        <title>Hybrid Assembly of the Genome of the Entomopathogenic Nematode Steinernema carpocapsae Identifies the X-Chromosome.</title>
        <authorList>
            <person name="Serra L."/>
            <person name="Macchietto M."/>
            <person name="Macias-Munoz A."/>
            <person name="McGill C.J."/>
            <person name="Rodriguez I.M."/>
            <person name="Rodriguez B."/>
            <person name="Murad R."/>
            <person name="Mortazavi A."/>
        </authorList>
    </citation>
    <scope>NUCLEOTIDE SEQUENCE [LARGE SCALE GENOMIC DNA]</scope>
    <source>
        <strain evidence="1 2">ALL</strain>
    </source>
</reference>